<reference evidence="1" key="2">
    <citation type="submission" date="2020-11" db="EMBL/GenBank/DDBJ databases">
        <authorList>
            <person name="McCartney M.A."/>
            <person name="Auch B."/>
            <person name="Kono T."/>
            <person name="Mallez S."/>
            <person name="Becker A."/>
            <person name="Gohl D.M."/>
            <person name="Silverstein K.A.T."/>
            <person name="Koren S."/>
            <person name="Bechman K.B."/>
            <person name="Herman A."/>
            <person name="Abrahante J.E."/>
            <person name="Garbe J."/>
        </authorList>
    </citation>
    <scope>NUCLEOTIDE SEQUENCE</scope>
    <source>
        <strain evidence="1">Duluth1</strain>
        <tissue evidence="1">Whole animal</tissue>
    </source>
</reference>
<evidence type="ECO:0000313" key="1">
    <source>
        <dbReference type="EMBL" id="KAH3896198.1"/>
    </source>
</evidence>
<accession>A0A9D4NKA0</accession>
<name>A0A9D4NKA0_DREPO</name>
<dbReference type="Proteomes" id="UP000828390">
    <property type="component" value="Unassembled WGS sequence"/>
</dbReference>
<sequence length="63" mass="7215">MSRMLDCSTALVIIPSSIEFVVFGPVEYCEPVAEYMLQLMDHLFLCTNVLTGLKFRFSDLFCE</sequence>
<evidence type="ECO:0000313" key="2">
    <source>
        <dbReference type="Proteomes" id="UP000828390"/>
    </source>
</evidence>
<comment type="caution">
    <text evidence="1">The sequence shown here is derived from an EMBL/GenBank/DDBJ whole genome shotgun (WGS) entry which is preliminary data.</text>
</comment>
<keyword evidence="2" id="KW-1185">Reference proteome</keyword>
<dbReference type="EMBL" id="JAIWYP010000001">
    <property type="protein sequence ID" value="KAH3896198.1"/>
    <property type="molecule type" value="Genomic_DNA"/>
</dbReference>
<proteinExistence type="predicted"/>
<dbReference type="AlphaFoldDB" id="A0A9D4NKA0"/>
<reference evidence="1" key="1">
    <citation type="journal article" date="2019" name="bioRxiv">
        <title>The Genome of the Zebra Mussel, Dreissena polymorpha: A Resource for Invasive Species Research.</title>
        <authorList>
            <person name="McCartney M.A."/>
            <person name="Auch B."/>
            <person name="Kono T."/>
            <person name="Mallez S."/>
            <person name="Zhang Y."/>
            <person name="Obille A."/>
            <person name="Becker A."/>
            <person name="Abrahante J.E."/>
            <person name="Garbe J."/>
            <person name="Badalamenti J.P."/>
            <person name="Herman A."/>
            <person name="Mangelson H."/>
            <person name="Liachko I."/>
            <person name="Sullivan S."/>
            <person name="Sone E.D."/>
            <person name="Koren S."/>
            <person name="Silverstein K.A.T."/>
            <person name="Beckman K.B."/>
            <person name="Gohl D.M."/>
        </authorList>
    </citation>
    <scope>NUCLEOTIDE SEQUENCE</scope>
    <source>
        <strain evidence="1">Duluth1</strain>
        <tissue evidence="1">Whole animal</tissue>
    </source>
</reference>
<gene>
    <name evidence="1" type="ORF">DPMN_020371</name>
</gene>
<protein>
    <submittedName>
        <fullName evidence="1">Uncharacterized protein</fullName>
    </submittedName>
</protein>
<organism evidence="1 2">
    <name type="scientific">Dreissena polymorpha</name>
    <name type="common">Zebra mussel</name>
    <name type="synonym">Mytilus polymorpha</name>
    <dbReference type="NCBI Taxonomy" id="45954"/>
    <lineage>
        <taxon>Eukaryota</taxon>
        <taxon>Metazoa</taxon>
        <taxon>Spiralia</taxon>
        <taxon>Lophotrochozoa</taxon>
        <taxon>Mollusca</taxon>
        <taxon>Bivalvia</taxon>
        <taxon>Autobranchia</taxon>
        <taxon>Heteroconchia</taxon>
        <taxon>Euheterodonta</taxon>
        <taxon>Imparidentia</taxon>
        <taxon>Neoheterodontei</taxon>
        <taxon>Myida</taxon>
        <taxon>Dreissenoidea</taxon>
        <taxon>Dreissenidae</taxon>
        <taxon>Dreissena</taxon>
    </lineage>
</organism>